<dbReference type="Pfam" id="PF07331">
    <property type="entry name" value="TctB"/>
    <property type="match status" value="1"/>
</dbReference>
<evidence type="ECO:0000256" key="1">
    <source>
        <dbReference type="SAM" id="Phobius"/>
    </source>
</evidence>
<keyword evidence="1" id="KW-0812">Transmembrane</keyword>
<keyword evidence="1" id="KW-0472">Membrane</keyword>
<evidence type="ECO:0000259" key="2">
    <source>
        <dbReference type="Pfam" id="PF07331"/>
    </source>
</evidence>
<evidence type="ECO:0000313" key="3">
    <source>
        <dbReference type="EMBL" id="EKF44158.1"/>
    </source>
</evidence>
<feature type="transmembrane region" description="Helical" evidence="1">
    <location>
        <begin position="96"/>
        <end position="124"/>
    </location>
</feature>
<accession>K2N9H7</accession>
<feature type="transmembrane region" description="Helical" evidence="1">
    <location>
        <begin position="21"/>
        <end position="42"/>
    </location>
</feature>
<evidence type="ECO:0000313" key="4">
    <source>
        <dbReference type="Proteomes" id="UP000007374"/>
    </source>
</evidence>
<feature type="transmembrane region" description="Helical" evidence="1">
    <location>
        <begin position="54"/>
        <end position="75"/>
    </location>
</feature>
<dbReference type="PATRIC" id="fig|1231190.3.peg.90"/>
<protein>
    <submittedName>
        <fullName evidence="3">Putative tricarboxylic transport membrane protein</fullName>
    </submittedName>
</protein>
<comment type="caution">
    <text evidence="3">The sequence shown here is derived from an EMBL/GenBank/DDBJ whole genome shotgun (WGS) entry which is preliminary data.</text>
</comment>
<keyword evidence="1" id="KW-1133">Transmembrane helix</keyword>
<dbReference type="Proteomes" id="UP000007374">
    <property type="component" value="Unassembled WGS sequence"/>
</dbReference>
<name>K2N9H7_9HYPH</name>
<sequence>MSEKSPERDINAESGSTLSELLAGAVSAAAGAGMWIGTASLTPTIPGTLIGPALLPRICAVGFFVLGLLLLANSTRHLLAHANASRSATASLRTEIAGFSVPVLLVAVWLLAPTIGFLATTALAGFTLMRLRGGPWIGSAVCALLIVVAVHFLFTDVMRIQMPQGMIY</sequence>
<dbReference type="STRING" id="721133.SAMN05216176_10282"/>
<dbReference type="AlphaFoldDB" id="K2N9H7"/>
<gene>
    <name evidence="3" type="ORF">NA8A_00410</name>
</gene>
<dbReference type="EMBL" id="AMSI01000001">
    <property type="protein sequence ID" value="EKF44158.1"/>
    <property type="molecule type" value="Genomic_DNA"/>
</dbReference>
<dbReference type="RefSeq" id="WP_009449236.1">
    <property type="nucleotide sequence ID" value="NZ_AMSI01000001.1"/>
</dbReference>
<proteinExistence type="predicted"/>
<dbReference type="InterPro" id="IPR009936">
    <property type="entry name" value="DUF1468"/>
</dbReference>
<feature type="domain" description="DUF1468" evidence="2">
    <location>
        <begin position="23"/>
        <end position="163"/>
    </location>
</feature>
<organism evidence="3 4">
    <name type="scientific">Nitratireductor indicus C115</name>
    <dbReference type="NCBI Taxonomy" id="1231190"/>
    <lineage>
        <taxon>Bacteria</taxon>
        <taxon>Pseudomonadati</taxon>
        <taxon>Pseudomonadota</taxon>
        <taxon>Alphaproteobacteria</taxon>
        <taxon>Hyphomicrobiales</taxon>
        <taxon>Phyllobacteriaceae</taxon>
        <taxon>Nitratireductor</taxon>
    </lineage>
</organism>
<keyword evidence="4" id="KW-1185">Reference proteome</keyword>
<reference evidence="3 4" key="1">
    <citation type="journal article" date="2012" name="J. Bacteriol.">
        <title>Genome Sequence of Nitratireductor indicus Type Strain C115.</title>
        <authorList>
            <person name="Lai Q."/>
            <person name="Li G."/>
            <person name="Yu Z."/>
            <person name="Shao Z."/>
        </authorList>
    </citation>
    <scope>NUCLEOTIDE SEQUENCE [LARGE SCALE GENOMIC DNA]</scope>
    <source>
        <strain evidence="3 4">C115</strain>
    </source>
</reference>
<feature type="transmembrane region" description="Helical" evidence="1">
    <location>
        <begin position="136"/>
        <end position="154"/>
    </location>
</feature>